<dbReference type="EMBL" id="FN648007">
    <property type="protein sequence ID" value="CBN78666.1"/>
    <property type="molecule type" value="Genomic_DNA"/>
</dbReference>
<dbReference type="InterPro" id="IPR011009">
    <property type="entry name" value="Kinase-like_dom_sf"/>
</dbReference>
<accession>D8LF68</accession>
<dbReference type="InParanoid" id="D8LF68"/>
<dbReference type="SUPFAM" id="SSF56112">
    <property type="entry name" value="Protein kinase-like (PK-like)"/>
    <property type="match status" value="1"/>
</dbReference>
<reference evidence="2 3" key="1">
    <citation type="journal article" date="2010" name="Nature">
        <title>The Ectocarpus genome and the independent evolution of multicellularity in brown algae.</title>
        <authorList>
            <person name="Cock J.M."/>
            <person name="Sterck L."/>
            <person name="Rouze P."/>
            <person name="Scornet D."/>
            <person name="Allen A.E."/>
            <person name="Amoutzias G."/>
            <person name="Anthouard V."/>
            <person name="Artiguenave F."/>
            <person name="Aury J.M."/>
            <person name="Badger J.H."/>
            <person name="Beszteri B."/>
            <person name="Billiau K."/>
            <person name="Bonnet E."/>
            <person name="Bothwell J.H."/>
            <person name="Bowler C."/>
            <person name="Boyen C."/>
            <person name="Brownlee C."/>
            <person name="Carrano C.J."/>
            <person name="Charrier B."/>
            <person name="Cho G.Y."/>
            <person name="Coelho S.M."/>
            <person name="Collen J."/>
            <person name="Corre E."/>
            <person name="Da Silva C."/>
            <person name="Delage L."/>
            <person name="Delaroque N."/>
            <person name="Dittami S.M."/>
            <person name="Doulbeau S."/>
            <person name="Elias M."/>
            <person name="Farnham G."/>
            <person name="Gachon C.M."/>
            <person name="Gschloessl B."/>
            <person name="Heesch S."/>
            <person name="Jabbari K."/>
            <person name="Jubin C."/>
            <person name="Kawai H."/>
            <person name="Kimura K."/>
            <person name="Kloareg B."/>
            <person name="Kupper F.C."/>
            <person name="Lang D."/>
            <person name="Le Bail A."/>
            <person name="Leblanc C."/>
            <person name="Lerouge P."/>
            <person name="Lohr M."/>
            <person name="Lopez P.J."/>
            <person name="Martens C."/>
            <person name="Maumus F."/>
            <person name="Michel G."/>
            <person name="Miranda-Saavedra D."/>
            <person name="Morales J."/>
            <person name="Moreau H."/>
            <person name="Motomura T."/>
            <person name="Nagasato C."/>
            <person name="Napoli C.A."/>
            <person name="Nelson D.R."/>
            <person name="Nyvall-Collen P."/>
            <person name="Peters A.F."/>
            <person name="Pommier C."/>
            <person name="Potin P."/>
            <person name="Poulain J."/>
            <person name="Quesneville H."/>
            <person name="Read B."/>
            <person name="Rensing S.A."/>
            <person name="Ritter A."/>
            <person name="Rousvoal S."/>
            <person name="Samanta M."/>
            <person name="Samson G."/>
            <person name="Schroeder D.C."/>
            <person name="Segurens B."/>
            <person name="Strittmatter M."/>
            <person name="Tonon T."/>
            <person name="Tregear J.W."/>
            <person name="Valentin K."/>
            <person name="von Dassow P."/>
            <person name="Yamagishi T."/>
            <person name="Van de Peer Y."/>
            <person name="Wincker P."/>
        </authorList>
    </citation>
    <scope>NUCLEOTIDE SEQUENCE [LARGE SCALE GENOMIC DNA]</scope>
    <source>
        <strain evidence="3">Ec32 / CCAP1310/4</strain>
    </source>
</reference>
<keyword evidence="2" id="KW-0808">Transferase</keyword>
<dbReference type="PROSITE" id="PS50011">
    <property type="entry name" value="PROTEIN_KINASE_DOM"/>
    <property type="match status" value="1"/>
</dbReference>
<organism evidence="2 3">
    <name type="scientific">Ectocarpus siliculosus</name>
    <name type="common">Brown alga</name>
    <name type="synonym">Conferva siliculosa</name>
    <dbReference type="NCBI Taxonomy" id="2880"/>
    <lineage>
        <taxon>Eukaryota</taxon>
        <taxon>Sar</taxon>
        <taxon>Stramenopiles</taxon>
        <taxon>Ochrophyta</taxon>
        <taxon>PX clade</taxon>
        <taxon>Phaeophyceae</taxon>
        <taxon>Ectocarpales</taxon>
        <taxon>Ectocarpaceae</taxon>
        <taxon>Ectocarpus</taxon>
    </lineage>
</organism>
<dbReference type="Gene3D" id="1.10.510.10">
    <property type="entry name" value="Transferase(Phosphotransferase) domain 1"/>
    <property type="match status" value="1"/>
</dbReference>
<dbReference type="PANTHER" id="PTHR24347">
    <property type="entry name" value="SERINE/THREONINE-PROTEIN KINASE"/>
    <property type="match status" value="1"/>
</dbReference>
<dbReference type="Pfam" id="PF00069">
    <property type="entry name" value="Pkinase"/>
    <property type="match status" value="1"/>
</dbReference>
<proteinExistence type="predicted"/>
<protein>
    <submittedName>
        <fullName evidence="2">Serine/threonine-protein kinase</fullName>
    </submittedName>
</protein>
<name>D8LF68_ECTSI</name>
<gene>
    <name evidence="2" type="ORF">Esi_0141_0061</name>
</gene>
<dbReference type="OrthoDB" id="10330536at2759"/>
<dbReference type="GO" id="GO:0004672">
    <property type="term" value="F:protein kinase activity"/>
    <property type="evidence" value="ECO:0007669"/>
    <property type="project" value="InterPro"/>
</dbReference>
<evidence type="ECO:0000259" key="1">
    <source>
        <dbReference type="PROSITE" id="PS50011"/>
    </source>
</evidence>
<dbReference type="EMBL" id="FN649741">
    <property type="protein sequence ID" value="CBN78666.1"/>
    <property type="molecule type" value="Genomic_DNA"/>
</dbReference>
<dbReference type="eggNOG" id="KOG0032">
    <property type="taxonomic scope" value="Eukaryota"/>
</dbReference>
<feature type="domain" description="Protein kinase" evidence="1">
    <location>
        <begin position="45"/>
        <end position="310"/>
    </location>
</feature>
<dbReference type="GO" id="GO:0005524">
    <property type="term" value="F:ATP binding"/>
    <property type="evidence" value="ECO:0007669"/>
    <property type="project" value="InterPro"/>
</dbReference>
<dbReference type="InterPro" id="IPR000719">
    <property type="entry name" value="Prot_kinase_dom"/>
</dbReference>
<dbReference type="STRING" id="2880.D8LF68"/>
<dbReference type="Proteomes" id="UP000002630">
    <property type="component" value="Linkage Group LG16"/>
</dbReference>
<dbReference type="AlphaFoldDB" id="D8LF68"/>
<sequence length="361" mass="38657">MSSLECRSGICTQVSALLLYGATFLATPDRSVLQASCLQYGNHDYLFGRRLGHGRLGEVRHAIRRSDGESVAVKCVKRNRHSGQEEERVLEEAAVLSGLSQPSIVRLVSLESLPSCHFLVVELLDGGDILDAVAGLHSYTEHDARQIAIALLQALKHVHDEVGCVHRDLRPEKLLMARDPSGGPQPGIGKRVKVAGWGRSKRLPPSGEVPGEHCFGNRAFSAPEMILEEPHGKPADMFAVGALLYTLLSGSPPRVATLSSAVNPKAPDTATGPAWAGVSAEAKGLVGALMTPRGPAARFSAEKALGHEWIRAGKGELKSRSLDAVLKGARVLGWTRWQNEERSRLDGGARGSGIPRASSMF</sequence>
<keyword evidence="3" id="KW-1185">Reference proteome</keyword>
<keyword evidence="2" id="KW-0418">Kinase</keyword>
<evidence type="ECO:0000313" key="3">
    <source>
        <dbReference type="Proteomes" id="UP000002630"/>
    </source>
</evidence>
<evidence type="ECO:0000313" key="2">
    <source>
        <dbReference type="EMBL" id="CBN78666.1"/>
    </source>
</evidence>